<dbReference type="GO" id="GO:0008289">
    <property type="term" value="F:lipid binding"/>
    <property type="evidence" value="ECO:0007669"/>
    <property type="project" value="UniProtKB-KW"/>
</dbReference>
<dbReference type="InterPro" id="IPR012674">
    <property type="entry name" value="Calycin"/>
</dbReference>
<dbReference type="AlphaFoldDB" id="A0AAN5CB22"/>
<dbReference type="SUPFAM" id="SSF50814">
    <property type="entry name" value="Lipocalins"/>
    <property type="match status" value="1"/>
</dbReference>
<dbReference type="PANTHER" id="PTHR11955">
    <property type="entry name" value="FATTY ACID BINDING PROTEIN"/>
    <property type="match status" value="1"/>
</dbReference>
<dbReference type="InterPro" id="IPR031259">
    <property type="entry name" value="ILBP"/>
</dbReference>
<proteinExistence type="inferred from homology"/>
<comment type="caution">
    <text evidence="3">The sequence shown here is derived from an EMBL/GenBank/DDBJ whole genome shotgun (WGS) entry which is preliminary data.</text>
</comment>
<evidence type="ECO:0000256" key="1">
    <source>
        <dbReference type="ARBA" id="ARBA00008390"/>
    </source>
</evidence>
<evidence type="ECO:0000313" key="4">
    <source>
        <dbReference type="Proteomes" id="UP001328107"/>
    </source>
</evidence>
<dbReference type="Gene3D" id="2.40.128.20">
    <property type="match status" value="1"/>
</dbReference>
<name>A0AAN5CB22_9BILA</name>
<gene>
    <name evidence="3" type="ORF">PMAYCL1PPCAC_04761</name>
</gene>
<dbReference type="EMBL" id="BTRK01000002">
    <property type="protein sequence ID" value="GMR34566.1"/>
    <property type="molecule type" value="Genomic_DNA"/>
</dbReference>
<protein>
    <recommendedName>
        <fullName evidence="5">Lipocalin/cytosolic fatty-acid binding domain-containing protein</fullName>
    </recommendedName>
</protein>
<organism evidence="3 4">
    <name type="scientific">Pristionchus mayeri</name>
    <dbReference type="NCBI Taxonomy" id="1317129"/>
    <lineage>
        <taxon>Eukaryota</taxon>
        <taxon>Metazoa</taxon>
        <taxon>Ecdysozoa</taxon>
        <taxon>Nematoda</taxon>
        <taxon>Chromadorea</taxon>
        <taxon>Rhabditida</taxon>
        <taxon>Rhabditina</taxon>
        <taxon>Diplogasteromorpha</taxon>
        <taxon>Diplogasteroidea</taxon>
        <taxon>Neodiplogasteridae</taxon>
        <taxon>Pristionchus</taxon>
    </lineage>
</organism>
<evidence type="ECO:0000313" key="3">
    <source>
        <dbReference type="EMBL" id="GMR34566.1"/>
    </source>
</evidence>
<dbReference type="InterPro" id="IPR000463">
    <property type="entry name" value="Fatty_acid-bd"/>
</dbReference>
<accession>A0AAN5CB22</accession>
<dbReference type="CDD" id="cd00742">
    <property type="entry name" value="FABP"/>
    <property type="match status" value="1"/>
</dbReference>
<dbReference type="Proteomes" id="UP001328107">
    <property type="component" value="Unassembled WGS sequence"/>
</dbReference>
<keyword evidence="4" id="KW-1185">Reference proteome</keyword>
<evidence type="ECO:0000256" key="2">
    <source>
        <dbReference type="ARBA" id="ARBA00023121"/>
    </source>
</evidence>
<evidence type="ECO:0008006" key="5">
    <source>
        <dbReference type="Google" id="ProtNLM"/>
    </source>
</evidence>
<keyword evidence="2" id="KW-0446">Lipid-binding</keyword>
<reference evidence="4" key="1">
    <citation type="submission" date="2022-10" db="EMBL/GenBank/DDBJ databases">
        <title>Genome assembly of Pristionchus species.</title>
        <authorList>
            <person name="Yoshida K."/>
            <person name="Sommer R.J."/>
        </authorList>
    </citation>
    <scope>NUCLEOTIDE SEQUENCE [LARGE SCALE GENOMIC DNA]</scope>
    <source>
        <strain evidence="4">RS5460</strain>
    </source>
</reference>
<dbReference type="PRINTS" id="PR00178">
    <property type="entry name" value="FATTYACIDBP"/>
</dbReference>
<comment type="similarity">
    <text evidence="1">Belongs to the calycin superfamily. Fatty-acid binding protein (FABP) family.</text>
</comment>
<sequence length="152" mass="17721">MSTEKLVGRFVSEYSENMDAYLKETGCGTLVRKAVANTEMTINILNQGDQWSCFQEHTFKSPSVVFKLNEEFEQMTPERRMCKTMVTLTPEGKLVERQRKKEEYANDHTITRYLEDEDTLVVVYECGNVSAKRVFRRQKCMCTSDSINDKYI</sequence>